<keyword evidence="1" id="KW-0472">Membrane</keyword>
<evidence type="ECO:0000259" key="2">
    <source>
        <dbReference type="Pfam" id="PF02517"/>
    </source>
</evidence>
<dbReference type="InterPro" id="IPR042150">
    <property type="entry name" value="MmRce1-like"/>
</dbReference>
<evidence type="ECO:0000313" key="4">
    <source>
        <dbReference type="Proteomes" id="UP000017590"/>
    </source>
</evidence>
<keyword evidence="1" id="KW-0812">Transmembrane</keyword>
<evidence type="ECO:0000313" key="3">
    <source>
        <dbReference type="EMBL" id="AGY76232.1"/>
    </source>
</evidence>
<dbReference type="GO" id="GO:0008237">
    <property type="term" value="F:metallopeptidase activity"/>
    <property type="evidence" value="ECO:0007669"/>
    <property type="project" value="UniProtKB-KW"/>
</dbReference>
<dbReference type="Pfam" id="PF02517">
    <property type="entry name" value="Rce1-like"/>
    <property type="match status" value="1"/>
</dbReference>
<keyword evidence="3" id="KW-0482">Metalloprotease</keyword>
<feature type="transmembrane region" description="Helical" evidence="1">
    <location>
        <begin position="17"/>
        <end position="38"/>
    </location>
</feature>
<accession>A0ABM5NV35</accession>
<reference evidence="4" key="1">
    <citation type="journal article" date="2014" name="Biotechnol. Biofuels">
        <title>Comparison of single-molecule sequencing and hybrid approaches for finishing the genome of Clostridium autoethanogenum and analysis of CRISPR systems in industrial relevant Clostridia.</title>
        <authorList>
            <person name="Brown S.D."/>
            <person name="Nagaraju S."/>
            <person name="Utturkar S."/>
            <person name="De Tissera S."/>
            <person name="Segovia S."/>
            <person name="Mitchell W."/>
            <person name="Land M.L."/>
            <person name="Dassanayake A."/>
            <person name="Kopke M."/>
        </authorList>
    </citation>
    <scope>NUCLEOTIDE SEQUENCE [LARGE SCALE GENOMIC DNA]</scope>
    <source>
        <strain evidence="4">DSM 10061</strain>
    </source>
</reference>
<protein>
    <submittedName>
        <fullName evidence="3">CPBP family intramembrane metalloprotease</fullName>
    </submittedName>
</protein>
<evidence type="ECO:0000256" key="1">
    <source>
        <dbReference type="SAM" id="Phobius"/>
    </source>
</evidence>
<feature type="transmembrane region" description="Helical" evidence="1">
    <location>
        <begin position="44"/>
        <end position="62"/>
    </location>
</feature>
<keyword evidence="3" id="KW-0645">Protease</keyword>
<proteinExistence type="predicted"/>
<dbReference type="PANTHER" id="PTHR35797:SF1">
    <property type="entry name" value="PROTEASE"/>
    <property type="match status" value="1"/>
</dbReference>
<keyword evidence="3" id="KW-0378">Hydrolase</keyword>
<name>A0ABM5NV35_9CLOT</name>
<dbReference type="RefSeq" id="WP_013240755.1">
    <property type="nucleotide sequence ID" value="NC_022592.1"/>
</dbReference>
<feature type="transmembrane region" description="Helical" evidence="1">
    <location>
        <begin position="83"/>
        <end position="106"/>
    </location>
</feature>
<organism evidence="3 4">
    <name type="scientific">Clostridium autoethanogenum DSM 10061</name>
    <dbReference type="NCBI Taxonomy" id="1341692"/>
    <lineage>
        <taxon>Bacteria</taxon>
        <taxon>Bacillati</taxon>
        <taxon>Bacillota</taxon>
        <taxon>Clostridia</taxon>
        <taxon>Eubacteriales</taxon>
        <taxon>Clostridiaceae</taxon>
        <taxon>Clostridium</taxon>
    </lineage>
</organism>
<keyword evidence="1" id="KW-1133">Transmembrane helix</keyword>
<keyword evidence="4" id="KW-1185">Reference proteome</keyword>
<dbReference type="Proteomes" id="UP000017590">
    <property type="component" value="Chromosome"/>
</dbReference>
<sequence length="235" mass="26822">MIKRETFEMGKITSRRLMIFGGITIASLCFISILYWNIRNKNLLTLLMISPIVSVVLTRIVTKEGKAELYLNPNFKGNVKWYIAAYFLTPVIAYIGALLYFIIFSYDFNPLGSLCALEYKASSLAGYYKLLFKMIPVAVAINPIMCLAQCFGEEFAWRGYLLPKLCKVFSPWKATLLTGVIWGMWHSPIIVTGYNYGIEHPVFGVIAMIIFTTVIGIIAAYLFFKTNMLLYFMRQ</sequence>
<feature type="domain" description="CAAX prenyl protease 2/Lysostaphin resistance protein A-like" evidence="2">
    <location>
        <begin position="143"/>
        <end position="231"/>
    </location>
</feature>
<gene>
    <name evidence="3" type="ORF">CAETHG_2013</name>
</gene>
<feature type="transmembrane region" description="Helical" evidence="1">
    <location>
        <begin position="126"/>
        <end position="151"/>
    </location>
</feature>
<feature type="transmembrane region" description="Helical" evidence="1">
    <location>
        <begin position="172"/>
        <end position="196"/>
    </location>
</feature>
<dbReference type="InterPro" id="IPR003675">
    <property type="entry name" value="Rce1/LyrA-like_dom"/>
</dbReference>
<dbReference type="PANTHER" id="PTHR35797">
    <property type="entry name" value="PROTEASE-RELATED"/>
    <property type="match status" value="1"/>
</dbReference>
<feature type="transmembrane region" description="Helical" evidence="1">
    <location>
        <begin position="202"/>
        <end position="224"/>
    </location>
</feature>
<dbReference type="EMBL" id="CP006763">
    <property type="protein sequence ID" value="AGY76232.1"/>
    <property type="molecule type" value="Genomic_DNA"/>
</dbReference>